<comment type="caution">
    <text evidence="4">The sequence shown here is derived from an EMBL/GenBank/DDBJ whole genome shotgun (WGS) entry which is preliminary data.</text>
</comment>
<dbReference type="PANTHER" id="PTHR37299">
    <property type="entry name" value="TRANSCRIPTIONAL REGULATOR-RELATED"/>
    <property type="match status" value="1"/>
</dbReference>
<dbReference type="Proteomes" id="UP000030588">
    <property type="component" value="Unassembled WGS sequence"/>
</dbReference>
<proteinExistence type="predicted"/>
<evidence type="ECO:0000259" key="3">
    <source>
        <dbReference type="PROSITE" id="PS50930"/>
    </source>
</evidence>
<dbReference type="Pfam" id="PF00072">
    <property type="entry name" value="Response_reg"/>
    <property type="match status" value="1"/>
</dbReference>
<evidence type="ECO:0000259" key="2">
    <source>
        <dbReference type="PROSITE" id="PS50110"/>
    </source>
</evidence>
<dbReference type="Gene3D" id="3.40.50.2300">
    <property type="match status" value="1"/>
</dbReference>
<dbReference type="GO" id="GO:0003677">
    <property type="term" value="F:DNA binding"/>
    <property type="evidence" value="ECO:0007669"/>
    <property type="project" value="InterPro"/>
</dbReference>
<sequence length="242" mass="27755">METLKVVIADDDHPSRMILKHFIDLFFDYRIVGEAENGEELVELILHKKPDIALVDINMPGLNGLEAVKICKEKAPQLQVIFTTGFDEFAAEAFDVSAADYVIKPIERTRLFLALEKSRKGFEVAKQSAMKSHNTYQKIAVKSYNTLLYLVVDEILFIEKKARKTVLHTTDHCYETTETLQEIEETLPSYFYKTHRSFIVNLKKIARIEASGETYLAYFAKCSKVAYISKLKIYDVQSLLVN</sequence>
<evidence type="ECO:0000313" key="4">
    <source>
        <dbReference type="EMBL" id="KHD85642.1"/>
    </source>
</evidence>
<name>A0A0A6XZX3_9BACI</name>
<dbReference type="PROSITE" id="PS50110">
    <property type="entry name" value="RESPONSE_REGULATORY"/>
    <property type="match status" value="1"/>
</dbReference>
<dbReference type="Gene3D" id="2.40.50.1020">
    <property type="entry name" value="LytTr DNA-binding domain"/>
    <property type="match status" value="1"/>
</dbReference>
<dbReference type="SMART" id="SM00448">
    <property type="entry name" value="REC"/>
    <property type="match status" value="1"/>
</dbReference>
<dbReference type="SMART" id="SM00850">
    <property type="entry name" value="LytTR"/>
    <property type="match status" value="1"/>
</dbReference>
<dbReference type="PANTHER" id="PTHR37299:SF1">
    <property type="entry name" value="STAGE 0 SPORULATION PROTEIN A HOMOLOG"/>
    <property type="match status" value="1"/>
</dbReference>
<dbReference type="GO" id="GO:0000156">
    <property type="term" value="F:phosphorelay response regulator activity"/>
    <property type="evidence" value="ECO:0007669"/>
    <property type="project" value="InterPro"/>
</dbReference>
<dbReference type="AlphaFoldDB" id="A0A0A6XZX3"/>
<dbReference type="InterPro" id="IPR046947">
    <property type="entry name" value="LytR-like"/>
</dbReference>
<dbReference type="SUPFAM" id="SSF52172">
    <property type="entry name" value="CheY-like"/>
    <property type="match status" value="1"/>
</dbReference>
<protein>
    <submittedName>
        <fullName evidence="4">LytTR family transcriptional regulator</fullName>
    </submittedName>
</protein>
<dbReference type="Pfam" id="PF04397">
    <property type="entry name" value="LytTR"/>
    <property type="match status" value="1"/>
</dbReference>
<reference evidence="4 5" key="1">
    <citation type="submission" date="2014-10" db="EMBL/GenBank/DDBJ databases">
        <title>Draft genome of phytase producing Bacillus ginsengihumi strain M2.11.</title>
        <authorList>
            <person name="Toymentseva A."/>
            <person name="Boulygina E.A."/>
            <person name="Kazakov S.V."/>
            <person name="Kayumov I."/>
            <person name="Suleimanova A.D."/>
            <person name="Mardanova A.M."/>
            <person name="Maria S.N."/>
            <person name="Sergey M.Y."/>
            <person name="Sharipova M.R."/>
        </authorList>
    </citation>
    <scope>NUCLEOTIDE SEQUENCE [LARGE SCALE GENOMIC DNA]</scope>
    <source>
        <strain evidence="4 5">M2.11</strain>
    </source>
</reference>
<dbReference type="STRING" id="363870.NG54_08255"/>
<organism evidence="4 5">
    <name type="scientific">Heyndrickxia ginsengihumi</name>
    <dbReference type="NCBI Taxonomy" id="363870"/>
    <lineage>
        <taxon>Bacteria</taxon>
        <taxon>Bacillati</taxon>
        <taxon>Bacillota</taxon>
        <taxon>Bacilli</taxon>
        <taxon>Bacillales</taxon>
        <taxon>Bacillaceae</taxon>
        <taxon>Heyndrickxia</taxon>
    </lineage>
</organism>
<evidence type="ECO:0000256" key="1">
    <source>
        <dbReference type="PROSITE-ProRule" id="PRU00169"/>
    </source>
</evidence>
<evidence type="ECO:0000313" key="5">
    <source>
        <dbReference type="Proteomes" id="UP000030588"/>
    </source>
</evidence>
<gene>
    <name evidence="4" type="ORF">NG54_08255</name>
</gene>
<dbReference type="EMBL" id="JRUN01000019">
    <property type="protein sequence ID" value="KHD85642.1"/>
    <property type="molecule type" value="Genomic_DNA"/>
</dbReference>
<dbReference type="PROSITE" id="PS50930">
    <property type="entry name" value="HTH_LYTTR"/>
    <property type="match status" value="1"/>
</dbReference>
<feature type="domain" description="HTH LytTR-type" evidence="3">
    <location>
        <begin position="139"/>
        <end position="242"/>
    </location>
</feature>
<dbReference type="InterPro" id="IPR011006">
    <property type="entry name" value="CheY-like_superfamily"/>
</dbReference>
<feature type="modified residue" description="4-aspartylphosphate" evidence="1">
    <location>
        <position position="56"/>
    </location>
</feature>
<accession>A0A0A6XZX3</accession>
<keyword evidence="1" id="KW-0597">Phosphoprotein</keyword>
<dbReference type="InterPro" id="IPR001789">
    <property type="entry name" value="Sig_transdc_resp-reg_receiver"/>
</dbReference>
<feature type="domain" description="Response regulatory" evidence="2">
    <location>
        <begin position="5"/>
        <end position="119"/>
    </location>
</feature>
<dbReference type="OrthoDB" id="3190595at2"/>
<dbReference type="InterPro" id="IPR007492">
    <property type="entry name" value="LytTR_DNA-bd_dom"/>
</dbReference>